<protein>
    <submittedName>
        <fullName evidence="2">Uncharacterized protein</fullName>
    </submittedName>
</protein>
<gene>
    <name evidence="2" type="ORF">GIL414_LOCUS6779</name>
</gene>
<reference evidence="2" key="1">
    <citation type="submission" date="2021-02" db="EMBL/GenBank/DDBJ databases">
        <authorList>
            <person name="Nowell W R."/>
        </authorList>
    </citation>
    <scope>NUCLEOTIDE SEQUENCE</scope>
</reference>
<comment type="caution">
    <text evidence="2">The sequence shown here is derived from an EMBL/GenBank/DDBJ whole genome shotgun (WGS) entry which is preliminary data.</text>
</comment>
<proteinExistence type="predicted"/>
<sequence>MSSVSESSPYSVSNMKDIDQFLKRQAKCLFSPFQSYPTSSQYFNMRVSQRVQRYRSMQRKWKELPTSVQNHSSLSATSQSPTSLPDISQITDDTLKILTTSTQKPTVETKPYCINEYINAIKLAKENNNKNLIDLDPLHPRIQQDLIKLRKLIKGKQGKHTDNSSLKTLTSSRSLRERILLGTTPDDQENNDITKIRRPLSSYKLKPLDHVKIFGSHLHPSTCSKADSADSGIGSNTNSSSTCSQYSKVQQQLQQQQQQQQQQ</sequence>
<accession>A0A8S2LJQ2</accession>
<feature type="compositionally biased region" description="Low complexity" evidence="1">
    <location>
        <begin position="231"/>
        <end position="263"/>
    </location>
</feature>
<organism evidence="2 3">
    <name type="scientific">Rotaria magnacalcarata</name>
    <dbReference type="NCBI Taxonomy" id="392030"/>
    <lineage>
        <taxon>Eukaryota</taxon>
        <taxon>Metazoa</taxon>
        <taxon>Spiralia</taxon>
        <taxon>Gnathifera</taxon>
        <taxon>Rotifera</taxon>
        <taxon>Eurotatoria</taxon>
        <taxon>Bdelloidea</taxon>
        <taxon>Philodinida</taxon>
        <taxon>Philodinidae</taxon>
        <taxon>Rotaria</taxon>
    </lineage>
</organism>
<feature type="region of interest" description="Disordered" evidence="1">
    <location>
        <begin position="219"/>
        <end position="263"/>
    </location>
</feature>
<dbReference type="EMBL" id="CAJOBJ010001979">
    <property type="protein sequence ID" value="CAF3905462.1"/>
    <property type="molecule type" value="Genomic_DNA"/>
</dbReference>
<dbReference type="Proteomes" id="UP000681720">
    <property type="component" value="Unassembled WGS sequence"/>
</dbReference>
<name>A0A8S2LJQ2_9BILA</name>
<dbReference type="AlphaFoldDB" id="A0A8S2LJQ2"/>
<feature type="region of interest" description="Disordered" evidence="1">
    <location>
        <begin position="62"/>
        <end position="87"/>
    </location>
</feature>
<feature type="compositionally biased region" description="Low complexity" evidence="1">
    <location>
        <begin position="72"/>
        <end position="85"/>
    </location>
</feature>
<evidence type="ECO:0000313" key="3">
    <source>
        <dbReference type="Proteomes" id="UP000681720"/>
    </source>
</evidence>
<evidence type="ECO:0000313" key="2">
    <source>
        <dbReference type="EMBL" id="CAF3905462.1"/>
    </source>
</evidence>
<feature type="non-terminal residue" evidence="2">
    <location>
        <position position="263"/>
    </location>
</feature>
<evidence type="ECO:0000256" key="1">
    <source>
        <dbReference type="SAM" id="MobiDB-lite"/>
    </source>
</evidence>